<dbReference type="InterPro" id="IPR013324">
    <property type="entry name" value="RNA_pol_sigma_r3/r4-like"/>
</dbReference>
<dbReference type="RefSeq" id="WP_229696224.1">
    <property type="nucleotide sequence ID" value="NZ_BMKR01000015.1"/>
</dbReference>
<dbReference type="Gene3D" id="1.10.1740.10">
    <property type="match status" value="1"/>
</dbReference>
<sequence length="307" mass="34413">MTEFDNNTQGSPPLPEQPGIEELYLDYKRYAFSIAYRMLGTVADAEDAVQDCFAELARRDRSGIVNVKAYIAKGITNRCLNILSSARSRRETYAGEWLPEPISEHYNGPEALMERKDTLSYAFLVLLERLTPTERAVFVLREVFEYDYDAIAEMLGKAEANCRKIFSRAKRNLQPLHGAEPGSTSLAPAREALLKRFVSAFAAYDVSGMLELLAEQPVLVADGGGRVHTVLRPMNGRKGVLALLTSRRVLYNLREWEVVPAIINGEPNLVFYQHGEVKGVLCLDISGARVQALYLMLNPEKLGRIDR</sequence>
<dbReference type="InterPro" id="IPR014284">
    <property type="entry name" value="RNA_pol_sigma-70_dom"/>
</dbReference>
<dbReference type="GO" id="GO:0016987">
    <property type="term" value="F:sigma factor activity"/>
    <property type="evidence" value="ECO:0007669"/>
    <property type="project" value="InterPro"/>
</dbReference>
<dbReference type="Proteomes" id="UP000637643">
    <property type="component" value="Unassembled WGS sequence"/>
</dbReference>
<comment type="caution">
    <text evidence="4">The sequence shown here is derived from an EMBL/GenBank/DDBJ whole genome shotgun (WGS) entry which is preliminary data.</text>
</comment>
<dbReference type="PANTHER" id="PTHR30173">
    <property type="entry name" value="SIGMA 19 FACTOR"/>
    <property type="match status" value="1"/>
</dbReference>
<dbReference type="GO" id="GO:0003677">
    <property type="term" value="F:DNA binding"/>
    <property type="evidence" value="ECO:0007669"/>
    <property type="project" value="InterPro"/>
</dbReference>
<dbReference type="SUPFAM" id="SSF88946">
    <property type="entry name" value="Sigma2 domain of RNA polymerase sigma factors"/>
    <property type="match status" value="1"/>
</dbReference>
<dbReference type="InterPro" id="IPR007627">
    <property type="entry name" value="RNA_pol_sigma70_r2"/>
</dbReference>
<dbReference type="SUPFAM" id="SSF88659">
    <property type="entry name" value="Sigma3 and sigma4 domains of RNA polymerase sigma factors"/>
    <property type="match status" value="1"/>
</dbReference>
<dbReference type="Pfam" id="PF04542">
    <property type="entry name" value="Sigma70_r2"/>
    <property type="match status" value="1"/>
</dbReference>
<evidence type="ECO:0000313" key="4">
    <source>
        <dbReference type="EMBL" id="GGF88793.1"/>
    </source>
</evidence>
<accession>A0A917CIT4</accession>
<dbReference type="InterPro" id="IPR013249">
    <property type="entry name" value="RNA_pol_sigma70_r4_t2"/>
</dbReference>
<dbReference type="GO" id="GO:0000428">
    <property type="term" value="C:DNA-directed RNA polymerase complex"/>
    <property type="evidence" value="ECO:0007669"/>
    <property type="project" value="UniProtKB-KW"/>
</dbReference>
<comment type="subunit">
    <text evidence="1">Interacts transiently with the RNA polymerase catalytic core formed by RpoA, RpoB, RpoC and RpoZ (2 alpha, 1 beta, 1 beta' and 1 omega subunit) to form the RNA polymerase holoenzyme that can initiate transcription.</text>
</comment>
<dbReference type="PANTHER" id="PTHR30173:SF36">
    <property type="entry name" value="ECF RNA POLYMERASE SIGMA FACTOR SIGJ"/>
    <property type="match status" value="1"/>
</dbReference>
<evidence type="ECO:0000313" key="5">
    <source>
        <dbReference type="Proteomes" id="UP000637643"/>
    </source>
</evidence>
<evidence type="ECO:0000259" key="2">
    <source>
        <dbReference type="Pfam" id="PF04542"/>
    </source>
</evidence>
<organism evidence="4 5">
    <name type="scientific">Paenibacillus albidus</name>
    <dbReference type="NCBI Taxonomy" id="2041023"/>
    <lineage>
        <taxon>Bacteria</taxon>
        <taxon>Bacillati</taxon>
        <taxon>Bacillota</taxon>
        <taxon>Bacilli</taxon>
        <taxon>Bacillales</taxon>
        <taxon>Paenibacillaceae</taxon>
        <taxon>Paenibacillus</taxon>
    </lineage>
</organism>
<evidence type="ECO:0000256" key="1">
    <source>
        <dbReference type="ARBA" id="ARBA00011344"/>
    </source>
</evidence>
<dbReference type="Gene3D" id="3.10.450.50">
    <property type="match status" value="1"/>
</dbReference>
<name>A0A917CIT4_9BACL</name>
<dbReference type="InterPro" id="IPR036388">
    <property type="entry name" value="WH-like_DNA-bd_sf"/>
</dbReference>
<keyword evidence="4" id="KW-0240">DNA-directed RNA polymerase</keyword>
<feature type="domain" description="RNA polymerase sigma-70 region 2" evidence="2">
    <location>
        <begin position="23"/>
        <end position="87"/>
    </location>
</feature>
<feature type="domain" description="RNA polymerase sigma factor 70 region 4 type 2" evidence="3">
    <location>
        <begin position="123"/>
        <end position="173"/>
    </location>
</feature>
<dbReference type="GO" id="GO:0006352">
    <property type="term" value="P:DNA-templated transcription initiation"/>
    <property type="evidence" value="ECO:0007669"/>
    <property type="project" value="InterPro"/>
</dbReference>
<protein>
    <submittedName>
        <fullName evidence="4">DNA-directed RNA polymerase sigma-70 factor</fullName>
    </submittedName>
</protein>
<dbReference type="SUPFAM" id="SSF54427">
    <property type="entry name" value="NTF2-like"/>
    <property type="match status" value="1"/>
</dbReference>
<dbReference type="Gene3D" id="1.10.10.10">
    <property type="entry name" value="Winged helix-like DNA-binding domain superfamily/Winged helix DNA-binding domain"/>
    <property type="match status" value="1"/>
</dbReference>
<dbReference type="AlphaFoldDB" id="A0A917CIT4"/>
<keyword evidence="5" id="KW-1185">Reference proteome</keyword>
<dbReference type="InterPro" id="IPR032710">
    <property type="entry name" value="NTF2-like_dom_sf"/>
</dbReference>
<dbReference type="EMBL" id="BMKR01000015">
    <property type="protein sequence ID" value="GGF88793.1"/>
    <property type="molecule type" value="Genomic_DNA"/>
</dbReference>
<dbReference type="InterPro" id="IPR013325">
    <property type="entry name" value="RNA_pol_sigma_r2"/>
</dbReference>
<keyword evidence="4" id="KW-0804">Transcription</keyword>
<proteinExistence type="predicted"/>
<gene>
    <name evidence="4" type="ORF">GCM10010912_37480</name>
</gene>
<evidence type="ECO:0000259" key="3">
    <source>
        <dbReference type="Pfam" id="PF08281"/>
    </source>
</evidence>
<dbReference type="Pfam" id="PF08281">
    <property type="entry name" value="Sigma70_r4_2"/>
    <property type="match status" value="1"/>
</dbReference>
<dbReference type="NCBIfam" id="TIGR02937">
    <property type="entry name" value="sigma70-ECF"/>
    <property type="match status" value="1"/>
</dbReference>
<reference evidence="4" key="2">
    <citation type="submission" date="2020-09" db="EMBL/GenBank/DDBJ databases">
        <authorList>
            <person name="Sun Q."/>
            <person name="Zhou Y."/>
        </authorList>
    </citation>
    <scope>NUCLEOTIDE SEQUENCE</scope>
    <source>
        <strain evidence="4">CGMCC 1.16134</strain>
    </source>
</reference>
<reference evidence="4" key="1">
    <citation type="journal article" date="2014" name="Int. J. Syst. Evol. Microbiol.">
        <title>Complete genome sequence of Corynebacterium casei LMG S-19264T (=DSM 44701T), isolated from a smear-ripened cheese.</title>
        <authorList>
            <consortium name="US DOE Joint Genome Institute (JGI-PGF)"/>
            <person name="Walter F."/>
            <person name="Albersmeier A."/>
            <person name="Kalinowski J."/>
            <person name="Ruckert C."/>
        </authorList>
    </citation>
    <scope>NUCLEOTIDE SEQUENCE</scope>
    <source>
        <strain evidence="4">CGMCC 1.16134</strain>
    </source>
</reference>
<dbReference type="InterPro" id="IPR052704">
    <property type="entry name" value="ECF_Sigma-70_Domain"/>
</dbReference>